<evidence type="ECO:0000256" key="8">
    <source>
        <dbReference type="SAM" id="Phobius"/>
    </source>
</evidence>
<reference evidence="11" key="1">
    <citation type="journal article" date="2019" name="Int. J. Syst. Evol. Microbiol.">
        <title>The Global Catalogue of Microorganisms (GCM) 10K type strain sequencing project: providing services to taxonomists for standard genome sequencing and annotation.</title>
        <authorList>
            <consortium name="The Broad Institute Genomics Platform"/>
            <consortium name="The Broad Institute Genome Sequencing Center for Infectious Disease"/>
            <person name="Wu L."/>
            <person name="Ma J."/>
        </authorList>
    </citation>
    <scope>NUCLEOTIDE SEQUENCE [LARGE SCALE GENOMIC DNA]</scope>
    <source>
        <strain evidence="11">CCUG 63419</strain>
    </source>
</reference>
<feature type="transmembrane region" description="Helical" evidence="8">
    <location>
        <begin position="154"/>
        <end position="183"/>
    </location>
</feature>
<dbReference type="EC" id="2.4.-.-" evidence="10"/>
<dbReference type="InterPro" id="IPR038731">
    <property type="entry name" value="RgtA/B/C-like"/>
</dbReference>
<keyword evidence="5 8" id="KW-0812">Transmembrane</keyword>
<evidence type="ECO:0000313" key="11">
    <source>
        <dbReference type="Proteomes" id="UP001597044"/>
    </source>
</evidence>
<dbReference type="EMBL" id="JBHTIT010000001">
    <property type="protein sequence ID" value="MFD0948889.1"/>
    <property type="molecule type" value="Genomic_DNA"/>
</dbReference>
<evidence type="ECO:0000256" key="1">
    <source>
        <dbReference type="ARBA" id="ARBA00004651"/>
    </source>
</evidence>
<comment type="caution">
    <text evidence="10">The sequence shown here is derived from an EMBL/GenBank/DDBJ whole genome shotgun (WGS) entry which is preliminary data.</text>
</comment>
<evidence type="ECO:0000256" key="3">
    <source>
        <dbReference type="ARBA" id="ARBA00022676"/>
    </source>
</evidence>
<keyword evidence="4 10" id="KW-0808">Transferase</keyword>
<dbReference type="GO" id="GO:0016757">
    <property type="term" value="F:glycosyltransferase activity"/>
    <property type="evidence" value="ECO:0007669"/>
    <property type="project" value="UniProtKB-KW"/>
</dbReference>
<keyword evidence="7 8" id="KW-0472">Membrane</keyword>
<name>A0ABW3HCD7_9GAMM</name>
<protein>
    <submittedName>
        <fullName evidence="10">ArnT family glycosyltransferase</fullName>
        <ecNumber evidence="10">2.4.-.-</ecNumber>
    </submittedName>
</protein>
<dbReference type="Pfam" id="PF13231">
    <property type="entry name" value="PMT_2"/>
    <property type="match status" value="1"/>
</dbReference>
<keyword evidence="6 8" id="KW-1133">Transmembrane helix</keyword>
<feature type="transmembrane region" description="Helical" evidence="8">
    <location>
        <begin position="298"/>
        <end position="316"/>
    </location>
</feature>
<keyword evidence="2" id="KW-1003">Cell membrane</keyword>
<dbReference type="PANTHER" id="PTHR33908">
    <property type="entry name" value="MANNOSYLTRANSFERASE YKCB-RELATED"/>
    <property type="match status" value="1"/>
</dbReference>
<dbReference type="Proteomes" id="UP001597044">
    <property type="component" value="Unassembled WGS sequence"/>
</dbReference>
<feature type="transmembrane region" description="Helical" evidence="8">
    <location>
        <begin position="233"/>
        <end position="257"/>
    </location>
</feature>
<evidence type="ECO:0000259" key="9">
    <source>
        <dbReference type="Pfam" id="PF13231"/>
    </source>
</evidence>
<evidence type="ECO:0000256" key="5">
    <source>
        <dbReference type="ARBA" id="ARBA00022692"/>
    </source>
</evidence>
<feature type="transmembrane region" description="Helical" evidence="8">
    <location>
        <begin position="111"/>
        <end position="142"/>
    </location>
</feature>
<evidence type="ECO:0000313" key="10">
    <source>
        <dbReference type="EMBL" id="MFD0948889.1"/>
    </source>
</evidence>
<dbReference type="PANTHER" id="PTHR33908:SF11">
    <property type="entry name" value="MEMBRANE PROTEIN"/>
    <property type="match status" value="1"/>
</dbReference>
<feature type="transmembrane region" description="Helical" evidence="8">
    <location>
        <begin position="269"/>
        <end position="292"/>
    </location>
</feature>
<evidence type="ECO:0000256" key="6">
    <source>
        <dbReference type="ARBA" id="ARBA00022989"/>
    </source>
</evidence>
<gene>
    <name evidence="10" type="ORF">ACFQ0F_00515</name>
</gene>
<keyword evidence="11" id="KW-1185">Reference proteome</keyword>
<feature type="transmembrane region" description="Helical" evidence="8">
    <location>
        <begin position="16"/>
        <end position="36"/>
    </location>
</feature>
<evidence type="ECO:0000256" key="7">
    <source>
        <dbReference type="ARBA" id="ARBA00023136"/>
    </source>
</evidence>
<dbReference type="RefSeq" id="WP_379067895.1">
    <property type="nucleotide sequence ID" value="NZ_JBHTIT010000001.1"/>
</dbReference>
<dbReference type="InterPro" id="IPR050297">
    <property type="entry name" value="LipidA_mod_glycosyltrf_83"/>
</dbReference>
<sequence length="540" mass="60843">MTQTLKPGLMARWLEAHWLWILLPVVLIKVAIAYGLPMTGDEAYFVLWGKHLDFGYYDHPPMAGWMMALQLLVSDHHLWLRVPGLVTELIIAAALYALFRPVDAIKARWLALLFTLSPLSLINVFTLTDTGCILFAALAFVAAARGLLTQHIRWAVLAGVSLGLAFLSKYFAVFLGLGFVIFYAFAGRRFWRHGLVLVLVAIPFGLLNLYWNYTHCWSNLLFNLVNRNAGGGFGWQSLLAYLGMMGYVILPPIWLALRAAQQQRSSLRANLQPVISLAATLSWTAGLGFLWVSLSKDIGLHWVLWFYPMVLVLLLPLPVARWAKLTKIVSWVSVVHVVVLLGILYAPFSVWKSQPRVQWYLLAMTEAPAILKQARTEADELQAGAWQPAWEAASARKSLGVDALVPDQPKAERAIATLSYSSASVLAYQVREPVMVMGEGAKYARQDDSLTDFRSLDGKAVLLLLKKPNEQPNAENWFTTSRRFSLTYRGQTFHFLAGEGFRYEAYFQQVLVSVRERFYQFPSWLPSGECAFTSRYFAPE</sequence>
<accession>A0ABW3HCD7</accession>
<proteinExistence type="predicted"/>
<evidence type="ECO:0000256" key="4">
    <source>
        <dbReference type="ARBA" id="ARBA00022679"/>
    </source>
</evidence>
<feature type="transmembrane region" description="Helical" evidence="8">
    <location>
        <begin position="328"/>
        <end position="348"/>
    </location>
</feature>
<feature type="transmembrane region" description="Helical" evidence="8">
    <location>
        <begin position="78"/>
        <end position="99"/>
    </location>
</feature>
<feature type="transmembrane region" description="Helical" evidence="8">
    <location>
        <begin position="195"/>
        <end position="213"/>
    </location>
</feature>
<feature type="domain" description="Glycosyltransferase RgtA/B/C/D-like" evidence="9">
    <location>
        <begin position="58"/>
        <end position="211"/>
    </location>
</feature>
<organism evidence="10 11">
    <name type="scientific">Paraperlucidibaca wandonensis</name>
    <dbReference type="NCBI Taxonomy" id="1268273"/>
    <lineage>
        <taxon>Bacteria</taxon>
        <taxon>Pseudomonadati</taxon>
        <taxon>Pseudomonadota</taxon>
        <taxon>Gammaproteobacteria</taxon>
        <taxon>Moraxellales</taxon>
        <taxon>Moraxellaceae</taxon>
        <taxon>Paraperlucidibaca</taxon>
    </lineage>
</organism>
<keyword evidence="3 10" id="KW-0328">Glycosyltransferase</keyword>
<comment type="subcellular location">
    <subcellularLocation>
        <location evidence="1">Cell membrane</location>
        <topology evidence="1">Multi-pass membrane protein</topology>
    </subcellularLocation>
</comment>
<evidence type="ECO:0000256" key="2">
    <source>
        <dbReference type="ARBA" id="ARBA00022475"/>
    </source>
</evidence>